<proteinExistence type="predicted"/>
<dbReference type="GO" id="GO:0043488">
    <property type="term" value="P:regulation of mRNA stability"/>
    <property type="evidence" value="ECO:0007669"/>
    <property type="project" value="TreeGrafter"/>
</dbReference>
<dbReference type="PANTHER" id="PTHR12962:SF1">
    <property type="entry name" value="COLD SHOCK DOMAIN-CONTAINING PROTEIN CG9705"/>
    <property type="match status" value="1"/>
</dbReference>
<gene>
    <name evidence="5" type="ORF">C6Y40_01655</name>
</gene>
<dbReference type="Gene3D" id="2.40.50.140">
    <property type="entry name" value="Nucleic acid-binding proteins"/>
    <property type="match status" value="1"/>
</dbReference>
<evidence type="ECO:0000313" key="5">
    <source>
        <dbReference type="EMBL" id="PRO75222.1"/>
    </source>
</evidence>
<keyword evidence="3" id="KW-0472">Membrane</keyword>
<dbReference type="Pfam" id="PF06961">
    <property type="entry name" value="DUF1294"/>
    <property type="match status" value="1"/>
</dbReference>
<dbReference type="CDD" id="cd04458">
    <property type="entry name" value="CSP_CDS"/>
    <property type="match status" value="1"/>
</dbReference>
<dbReference type="GO" id="GO:0003730">
    <property type="term" value="F:mRNA 3'-UTR binding"/>
    <property type="evidence" value="ECO:0007669"/>
    <property type="project" value="TreeGrafter"/>
</dbReference>
<comment type="caution">
    <text evidence="5">The sequence shown here is derived from an EMBL/GenBank/DDBJ whole genome shotgun (WGS) entry which is preliminary data.</text>
</comment>
<dbReference type="SMART" id="SM00357">
    <property type="entry name" value="CSP"/>
    <property type="match status" value="1"/>
</dbReference>
<dbReference type="InterPro" id="IPR002059">
    <property type="entry name" value="CSP_DNA-bd"/>
</dbReference>
<dbReference type="PROSITE" id="PS51857">
    <property type="entry name" value="CSD_2"/>
    <property type="match status" value="1"/>
</dbReference>
<evidence type="ECO:0000259" key="4">
    <source>
        <dbReference type="PROSITE" id="PS51857"/>
    </source>
</evidence>
<keyword evidence="3" id="KW-0812">Transmembrane</keyword>
<dbReference type="OrthoDB" id="72963at2"/>
<evidence type="ECO:0000256" key="1">
    <source>
        <dbReference type="ARBA" id="ARBA00022553"/>
    </source>
</evidence>
<feature type="region of interest" description="Disordered" evidence="2">
    <location>
        <begin position="69"/>
        <end position="91"/>
    </location>
</feature>
<dbReference type="EMBL" id="PVNP01000013">
    <property type="protein sequence ID" value="PRO75222.1"/>
    <property type="molecule type" value="Genomic_DNA"/>
</dbReference>
<dbReference type="PANTHER" id="PTHR12962">
    <property type="entry name" value="CALCIUM-REGULATED HEAT STABLE PROTEIN CRHSP-24-RELATED"/>
    <property type="match status" value="1"/>
</dbReference>
<evidence type="ECO:0000256" key="3">
    <source>
        <dbReference type="SAM" id="Phobius"/>
    </source>
</evidence>
<keyword evidence="1" id="KW-0597">Phosphoprotein</keyword>
<feature type="domain" description="CSD" evidence="4">
    <location>
        <begin position="2"/>
        <end position="67"/>
    </location>
</feature>
<dbReference type="RefSeq" id="WP_105933029.1">
    <property type="nucleotide sequence ID" value="NZ_PVNP01000013.1"/>
</dbReference>
<feature type="transmembrane region" description="Helical" evidence="3">
    <location>
        <begin position="181"/>
        <end position="198"/>
    </location>
</feature>
<dbReference type="Pfam" id="PF00313">
    <property type="entry name" value="CSD"/>
    <property type="match status" value="1"/>
</dbReference>
<protein>
    <submittedName>
        <fullName evidence="5">DUF1294 domain-containing protein</fullName>
    </submittedName>
</protein>
<evidence type="ECO:0000313" key="6">
    <source>
        <dbReference type="Proteomes" id="UP000238949"/>
    </source>
</evidence>
<sequence length="213" mass="24134">MKLQGKLLNWDDNRGFGFVEPKGGGQRAFVHIKAFSFYSRRPQSGDMIQYQTSQDRKGKLRAIEVNLVNDHPTGNKPPPKKTPKPPSRPSKRRVPLLLPFFALLGGLIWFQRIPIEVLYVYGVASLIAFVMYAIDKSAARAYRWRTPESHLHLIALVGGWPGAYLAQQWLRHKSAKRDFKAMFWFTVVINLTALGYLLTPSGQALLTGIMGLR</sequence>
<feature type="compositionally biased region" description="Basic residues" evidence="2">
    <location>
        <begin position="78"/>
        <end position="91"/>
    </location>
</feature>
<keyword evidence="3" id="KW-1133">Transmembrane helix</keyword>
<accession>A0A2S9VFH2</accession>
<dbReference type="InterPro" id="IPR011129">
    <property type="entry name" value="CSD"/>
</dbReference>
<reference evidence="6" key="1">
    <citation type="journal article" date="2020" name="Int. J. Syst. Evol. Microbiol.">
        <title>Alteromonas alba sp. nov., a marine bacterium isolated from the seawater of the West Pacific Ocean.</title>
        <authorList>
            <person name="Sun C."/>
            <person name="Wu Y.-H."/>
            <person name="Xamxidin M."/>
            <person name="Cheng H."/>
            <person name="Xu X.-W."/>
        </authorList>
    </citation>
    <scope>NUCLEOTIDE SEQUENCE [LARGE SCALE GENOMIC DNA]</scope>
    <source>
        <strain evidence="6">190</strain>
    </source>
</reference>
<feature type="transmembrane region" description="Helical" evidence="3">
    <location>
        <begin position="94"/>
        <end position="111"/>
    </location>
</feature>
<dbReference type="SUPFAM" id="SSF50249">
    <property type="entry name" value="Nucleic acid-binding proteins"/>
    <property type="match status" value="1"/>
</dbReference>
<dbReference type="InterPro" id="IPR052069">
    <property type="entry name" value="Ca-reg_mRNA-binding_domain"/>
</dbReference>
<keyword evidence="6" id="KW-1185">Reference proteome</keyword>
<dbReference type="Proteomes" id="UP000238949">
    <property type="component" value="Unassembled WGS sequence"/>
</dbReference>
<feature type="transmembrane region" description="Helical" evidence="3">
    <location>
        <begin position="117"/>
        <end position="134"/>
    </location>
</feature>
<evidence type="ECO:0000256" key="2">
    <source>
        <dbReference type="SAM" id="MobiDB-lite"/>
    </source>
</evidence>
<name>A0A2S9VFH2_9ALTE</name>
<dbReference type="AlphaFoldDB" id="A0A2S9VFH2"/>
<organism evidence="5 6">
    <name type="scientific">Alteromonas alba</name>
    <dbReference type="NCBI Taxonomy" id="2079529"/>
    <lineage>
        <taxon>Bacteria</taxon>
        <taxon>Pseudomonadati</taxon>
        <taxon>Pseudomonadota</taxon>
        <taxon>Gammaproteobacteria</taxon>
        <taxon>Alteromonadales</taxon>
        <taxon>Alteromonadaceae</taxon>
        <taxon>Alteromonas/Salinimonas group</taxon>
        <taxon>Alteromonas</taxon>
    </lineage>
</organism>
<dbReference type="InterPro" id="IPR010718">
    <property type="entry name" value="DUF1294"/>
</dbReference>
<dbReference type="InterPro" id="IPR012340">
    <property type="entry name" value="NA-bd_OB-fold"/>
</dbReference>
<dbReference type="GO" id="GO:0005829">
    <property type="term" value="C:cytosol"/>
    <property type="evidence" value="ECO:0007669"/>
    <property type="project" value="UniProtKB-ARBA"/>
</dbReference>